<evidence type="ECO:0000259" key="11">
    <source>
        <dbReference type="PROSITE" id="PS50885"/>
    </source>
</evidence>
<keyword evidence="9" id="KW-0812">Transmembrane</keyword>
<feature type="coiled-coil region" evidence="7">
    <location>
        <begin position="79"/>
        <end position="118"/>
    </location>
</feature>
<dbReference type="Gene3D" id="6.10.340.10">
    <property type="match status" value="1"/>
</dbReference>
<dbReference type="CDD" id="cd06225">
    <property type="entry name" value="HAMP"/>
    <property type="match status" value="1"/>
</dbReference>
<evidence type="ECO:0000256" key="5">
    <source>
        <dbReference type="ARBA" id="ARBA00029447"/>
    </source>
</evidence>
<evidence type="ECO:0000259" key="10">
    <source>
        <dbReference type="PROSITE" id="PS50111"/>
    </source>
</evidence>
<dbReference type="EMBL" id="PYAV01000005">
    <property type="protein sequence ID" value="PSL47005.1"/>
    <property type="molecule type" value="Genomic_DNA"/>
</dbReference>
<dbReference type="SMART" id="SM00304">
    <property type="entry name" value="HAMP"/>
    <property type="match status" value="1"/>
</dbReference>
<evidence type="ECO:0000256" key="1">
    <source>
        <dbReference type="ARBA" id="ARBA00004236"/>
    </source>
</evidence>
<gene>
    <name evidence="12" type="ORF">B0H94_105159</name>
</gene>
<evidence type="ECO:0000256" key="2">
    <source>
        <dbReference type="ARBA" id="ARBA00022475"/>
    </source>
</evidence>
<feature type="compositionally biased region" description="Polar residues" evidence="8">
    <location>
        <begin position="547"/>
        <end position="558"/>
    </location>
</feature>
<dbReference type="Pfam" id="PF05227">
    <property type="entry name" value="CHASE3"/>
    <property type="match status" value="1"/>
</dbReference>
<keyword evidence="13" id="KW-1185">Reference proteome</keyword>
<dbReference type="InterPro" id="IPR004089">
    <property type="entry name" value="MCPsignal_dom"/>
</dbReference>
<dbReference type="GO" id="GO:0005886">
    <property type="term" value="C:plasma membrane"/>
    <property type="evidence" value="ECO:0007669"/>
    <property type="project" value="UniProtKB-SubCell"/>
</dbReference>
<comment type="similarity">
    <text evidence="5">Belongs to the methyl-accepting chemotaxis (MCP) protein family.</text>
</comment>
<evidence type="ECO:0000313" key="12">
    <source>
        <dbReference type="EMBL" id="PSL47005.1"/>
    </source>
</evidence>
<dbReference type="InterPro" id="IPR007891">
    <property type="entry name" value="CHASE3"/>
</dbReference>
<evidence type="ECO:0000256" key="8">
    <source>
        <dbReference type="SAM" id="MobiDB-lite"/>
    </source>
</evidence>
<dbReference type="GO" id="GO:0004888">
    <property type="term" value="F:transmembrane signaling receptor activity"/>
    <property type="evidence" value="ECO:0007669"/>
    <property type="project" value="InterPro"/>
</dbReference>
<feature type="domain" description="Methyl-accepting transducer" evidence="10">
    <location>
        <begin position="274"/>
        <end position="524"/>
    </location>
</feature>
<sequence length="586" mass="63322">MRGLSLQKKLTIAFTATALGFGTALVIAFYTIYETNDAHDYLHNEINSLNHYEAEMATSHITQSSHLRSYLMTGDNEHIQEVEDAQSDIQTAIQNAQNLNTANEAEALLLDIEDLNEQYWLAMESALAEDRDRALGLANAAVFPLDNEMNELLDEFQSWLDTYAAEEQAAIETQVSRGQTTALIVAAVTFLAALTTGIVTARRTTAPLRRLATAASDIAGGNLNVTITQHHSRDEIGELRDAFAQMTDNMKQMVDDIQTSTSHVATTSEVLAERAYETTEASTQISASVQDIAEGAEIQNERLQDAAKTTETFTNGMNETTEKMADVQAATASASHTAGHGRSVIQAAVEQMQTIQDRTKNIEHTIDNLGNKSQEIEEIITQITTIAEQTSLLALNASIEAARAGEHGKGFAVVAGEVQKLADQSNHSAEDVTRLAQEIQAGVKHSKAAMNDGHEAVGTGIQHVENAGGEFEQLSSTVYQINDQASSVERYIQQMSNRCTPLQEAIQETAAIASKTAATAQNAAAATEEQNAAMDQVASAVETLTSTANDLQKNTQQLDTETSDDTENTETPAEVAKQAYTHKQAS</sequence>
<dbReference type="GO" id="GO:0007165">
    <property type="term" value="P:signal transduction"/>
    <property type="evidence" value="ECO:0007669"/>
    <property type="project" value="UniProtKB-KW"/>
</dbReference>
<organism evidence="12 13">
    <name type="scientific">Salsuginibacillus halophilus</name>
    <dbReference type="NCBI Taxonomy" id="517424"/>
    <lineage>
        <taxon>Bacteria</taxon>
        <taxon>Bacillati</taxon>
        <taxon>Bacillota</taxon>
        <taxon>Bacilli</taxon>
        <taxon>Bacillales</taxon>
        <taxon>Bacillaceae</taxon>
        <taxon>Salsuginibacillus</taxon>
    </lineage>
</organism>
<evidence type="ECO:0000256" key="4">
    <source>
        <dbReference type="ARBA" id="ARBA00023224"/>
    </source>
</evidence>
<feature type="transmembrane region" description="Helical" evidence="9">
    <location>
        <begin position="12"/>
        <end position="33"/>
    </location>
</feature>
<feature type="transmembrane region" description="Helical" evidence="9">
    <location>
        <begin position="182"/>
        <end position="201"/>
    </location>
</feature>
<dbReference type="Pfam" id="PF00672">
    <property type="entry name" value="HAMP"/>
    <property type="match status" value="1"/>
</dbReference>
<name>A0A2P8HLB3_9BACI</name>
<dbReference type="PANTHER" id="PTHR32089">
    <property type="entry name" value="METHYL-ACCEPTING CHEMOTAXIS PROTEIN MCPB"/>
    <property type="match status" value="1"/>
</dbReference>
<feature type="domain" description="HAMP" evidence="11">
    <location>
        <begin position="202"/>
        <end position="255"/>
    </location>
</feature>
<evidence type="ECO:0000313" key="13">
    <source>
        <dbReference type="Proteomes" id="UP000242310"/>
    </source>
</evidence>
<keyword evidence="2" id="KW-1003">Cell membrane</keyword>
<keyword evidence="3 9" id="KW-0472">Membrane</keyword>
<dbReference type="Gene3D" id="1.10.287.950">
    <property type="entry name" value="Methyl-accepting chemotaxis protein"/>
    <property type="match status" value="1"/>
</dbReference>
<dbReference type="Pfam" id="PF00015">
    <property type="entry name" value="MCPsignal"/>
    <property type="match status" value="1"/>
</dbReference>
<reference evidence="12 13" key="1">
    <citation type="submission" date="2018-03" db="EMBL/GenBank/DDBJ databases">
        <title>Genomic Encyclopedia of Type Strains, Phase III (KMG-III): the genomes of soil and plant-associated and newly described type strains.</title>
        <authorList>
            <person name="Whitman W."/>
        </authorList>
    </citation>
    <scope>NUCLEOTIDE SEQUENCE [LARGE SCALE GENOMIC DNA]</scope>
    <source>
        <strain evidence="12 13">CGMCC 1.07653</strain>
    </source>
</reference>
<keyword evidence="7" id="KW-0175">Coiled coil</keyword>
<dbReference type="InterPro" id="IPR004090">
    <property type="entry name" value="Chemotax_Me-accpt_rcpt"/>
</dbReference>
<dbReference type="PROSITE" id="PS50885">
    <property type="entry name" value="HAMP"/>
    <property type="match status" value="1"/>
</dbReference>
<evidence type="ECO:0000256" key="7">
    <source>
        <dbReference type="SAM" id="Coils"/>
    </source>
</evidence>
<evidence type="ECO:0000256" key="6">
    <source>
        <dbReference type="PROSITE-ProRule" id="PRU00284"/>
    </source>
</evidence>
<proteinExistence type="inferred from homology"/>
<dbReference type="PROSITE" id="PS50111">
    <property type="entry name" value="CHEMOTAXIS_TRANSDUC_2"/>
    <property type="match status" value="1"/>
</dbReference>
<dbReference type="PANTHER" id="PTHR32089:SF112">
    <property type="entry name" value="LYSOZYME-LIKE PROTEIN-RELATED"/>
    <property type="match status" value="1"/>
</dbReference>
<dbReference type="AlphaFoldDB" id="A0A2P8HLB3"/>
<keyword evidence="4 6" id="KW-0807">Transducer</keyword>
<comment type="subcellular location">
    <subcellularLocation>
        <location evidence="1">Cell membrane</location>
    </subcellularLocation>
</comment>
<dbReference type="Proteomes" id="UP000242310">
    <property type="component" value="Unassembled WGS sequence"/>
</dbReference>
<keyword evidence="9" id="KW-1133">Transmembrane helix</keyword>
<comment type="caution">
    <text evidence="12">The sequence shown here is derived from an EMBL/GenBank/DDBJ whole genome shotgun (WGS) entry which is preliminary data.</text>
</comment>
<dbReference type="PRINTS" id="PR00260">
    <property type="entry name" value="CHEMTRNSDUCR"/>
</dbReference>
<dbReference type="GO" id="GO:0006935">
    <property type="term" value="P:chemotaxis"/>
    <property type="evidence" value="ECO:0007669"/>
    <property type="project" value="InterPro"/>
</dbReference>
<dbReference type="SMART" id="SM00283">
    <property type="entry name" value="MA"/>
    <property type="match status" value="1"/>
</dbReference>
<accession>A0A2P8HLB3</accession>
<evidence type="ECO:0000256" key="3">
    <source>
        <dbReference type="ARBA" id="ARBA00023136"/>
    </source>
</evidence>
<protein>
    <submittedName>
        <fullName evidence="12">Methyl-accepting chemotaxis protein</fullName>
    </submittedName>
</protein>
<evidence type="ECO:0000256" key="9">
    <source>
        <dbReference type="SAM" id="Phobius"/>
    </source>
</evidence>
<dbReference type="InterPro" id="IPR003660">
    <property type="entry name" value="HAMP_dom"/>
</dbReference>
<dbReference type="SUPFAM" id="SSF58104">
    <property type="entry name" value="Methyl-accepting chemotaxis protein (MCP) signaling domain"/>
    <property type="match status" value="1"/>
</dbReference>
<feature type="region of interest" description="Disordered" evidence="8">
    <location>
        <begin position="547"/>
        <end position="586"/>
    </location>
</feature>